<organism evidence="3 4">
    <name type="scientific">Thanatephorus cucumeris (strain AG1-IB / isolate 7/3/14)</name>
    <name type="common">Lettuce bottom rot fungus</name>
    <name type="synonym">Rhizoctonia solani</name>
    <dbReference type="NCBI Taxonomy" id="1108050"/>
    <lineage>
        <taxon>Eukaryota</taxon>
        <taxon>Fungi</taxon>
        <taxon>Dikarya</taxon>
        <taxon>Basidiomycota</taxon>
        <taxon>Agaricomycotina</taxon>
        <taxon>Agaricomycetes</taxon>
        <taxon>Cantharellales</taxon>
        <taxon>Ceratobasidiaceae</taxon>
        <taxon>Rhizoctonia</taxon>
        <taxon>Rhizoctonia solani AG-1</taxon>
    </lineage>
</organism>
<proteinExistence type="predicted"/>
<evidence type="ECO:0000313" key="3">
    <source>
        <dbReference type="EMBL" id="CCO33261.1"/>
    </source>
</evidence>
<keyword evidence="3" id="KW-0647">Proteasome</keyword>
<dbReference type="GO" id="GO:0005634">
    <property type="term" value="C:nucleus"/>
    <property type="evidence" value="ECO:0007669"/>
    <property type="project" value="TreeGrafter"/>
</dbReference>
<dbReference type="InterPro" id="IPR040892">
    <property type="entry name" value="RPN1_N"/>
</dbReference>
<dbReference type="GO" id="GO:0008540">
    <property type="term" value="C:proteasome regulatory particle, base subcomplex"/>
    <property type="evidence" value="ECO:0007669"/>
    <property type="project" value="TreeGrafter"/>
</dbReference>
<sequence>MVSCVNLLPPPEDLAFLRTAHEIYIKNSKFPEALALAIRIGEPELIAKDFKAPGNPLMKRQLAYILARAQTPIDWVQEQSEDENEMDPVEMPEDLLECLSNTKLSSHFKAFGKEVGAEEARTLEEVYKSHLEPARSMAAVDSARANLAGTFVNAFVNAGFGNDKLMVTAEEGNSWIYKNKDHGMLSAAASLGLSLLWDTDLGLSQVDKYTYAEDEYIKVSWSAACNWYLALWNSH</sequence>
<comment type="caution">
    <text evidence="3">The sequence shown here is derived from an EMBL/GenBank/DDBJ whole genome shotgun (WGS) entry which is preliminary data.</text>
</comment>
<dbReference type="Gene3D" id="1.25.10.10">
    <property type="entry name" value="Leucine-rich Repeat Variant"/>
    <property type="match status" value="1"/>
</dbReference>
<dbReference type="GO" id="GO:0034515">
    <property type="term" value="C:proteasome storage granule"/>
    <property type="evidence" value="ECO:0007669"/>
    <property type="project" value="TreeGrafter"/>
</dbReference>
<feature type="domain" description="RPN1 N-terminal" evidence="2">
    <location>
        <begin position="1"/>
        <end position="132"/>
    </location>
</feature>
<name>M5C1C0_THACB</name>
<dbReference type="AlphaFoldDB" id="M5C1C0"/>
<evidence type="ECO:0000313" key="4">
    <source>
        <dbReference type="Proteomes" id="UP000012065"/>
    </source>
</evidence>
<dbReference type="Proteomes" id="UP000012065">
    <property type="component" value="Unassembled WGS sequence"/>
</dbReference>
<dbReference type="InterPro" id="IPR011989">
    <property type="entry name" value="ARM-like"/>
</dbReference>
<dbReference type="EMBL" id="CAOJ01011223">
    <property type="protein sequence ID" value="CCO33261.1"/>
    <property type="molecule type" value="Genomic_DNA"/>
</dbReference>
<keyword evidence="1" id="KW-0677">Repeat</keyword>
<protein>
    <submittedName>
        <fullName evidence="3">26S proteasome regulatory subunit rpn-1</fullName>
    </submittedName>
</protein>
<evidence type="ECO:0000256" key="1">
    <source>
        <dbReference type="ARBA" id="ARBA00022737"/>
    </source>
</evidence>
<dbReference type="HOGENOM" id="CLU_1180909_0_0_1"/>
<reference evidence="3 4" key="1">
    <citation type="journal article" date="2013" name="J. Biotechnol.">
        <title>Establishment and interpretation of the genome sequence of the phytopathogenic fungus Rhizoctonia solani AG1-IB isolate 7/3/14.</title>
        <authorList>
            <person name="Wibberg D.W."/>
            <person name="Jelonek L.J."/>
            <person name="Rupp O.R."/>
            <person name="Hennig M.H."/>
            <person name="Eikmeyer F.E."/>
            <person name="Goesmann A.G."/>
            <person name="Hartmann A.H."/>
            <person name="Borriss R.B."/>
            <person name="Grosch R.G."/>
            <person name="Puehler A.P."/>
            <person name="Schlueter A.S."/>
        </authorList>
    </citation>
    <scope>NUCLEOTIDE SEQUENCE [LARGE SCALE GENOMIC DNA]</scope>
    <source>
        <strain evidence="4">AG1-IB / isolate 7/3/14</strain>
    </source>
</reference>
<dbReference type="Pfam" id="PF17781">
    <property type="entry name" value="RPN1_RPN2_N"/>
    <property type="match status" value="1"/>
</dbReference>
<evidence type="ECO:0000259" key="2">
    <source>
        <dbReference type="Pfam" id="PF17781"/>
    </source>
</evidence>
<dbReference type="PANTHER" id="PTHR10943">
    <property type="entry name" value="26S PROTEASOME NON-ATPASE REGULATORY SUBUNIT"/>
    <property type="match status" value="1"/>
</dbReference>
<accession>M5C1C0</accession>
<dbReference type="PANTHER" id="PTHR10943:SF1">
    <property type="entry name" value="26S PROTEASOME NON-ATPASE REGULATORY SUBUNIT 2"/>
    <property type="match status" value="1"/>
</dbReference>
<dbReference type="GO" id="GO:0043161">
    <property type="term" value="P:proteasome-mediated ubiquitin-dependent protein catabolic process"/>
    <property type="evidence" value="ECO:0007669"/>
    <property type="project" value="TreeGrafter"/>
</dbReference>
<gene>
    <name evidence="3" type="ORF">BN14_07335</name>
</gene>